<keyword evidence="2" id="KW-1185">Reference proteome</keyword>
<accession>G0L030</accession>
<proteinExistence type="predicted"/>
<dbReference type="STRING" id="63186.ZOBELLIA_3197"/>
<evidence type="ECO:0000313" key="1">
    <source>
        <dbReference type="EMBL" id="CAZ97335.1"/>
    </source>
</evidence>
<dbReference type="KEGG" id="zga:ZOBELLIA_3197"/>
<dbReference type="AlphaFoldDB" id="G0L030"/>
<dbReference type="HOGENOM" id="CLU_1371762_0_0_10"/>
<dbReference type="EMBL" id="FP476056">
    <property type="protein sequence ID" value="CAZ97335.1"/>
    <property type="molecule type" value="Genomic_DNA"/>
</dbReference>
<dbReference type="Proteomes" id="UP000008898">
    <property type="component" value="Chromosome"/>
</dbReference>
<name>G0L030_ZOBGA</name>
<evidence type="ECO:0000313" key="2">
    <source>
        <dbReference type="Proteomes" id="UP000008898"/>
    </source>
</evidence>
<organism evidence="1 2">
    <name type="scientific">Zobellia galactanivorans (strain DSM 12802 / CCUG 47099 / CIP 106680 / NCIMB 13871 / Dsij)</name>
    <dbReference type="NCBI Taxonomy" id="63186"/>
    <lineage>
        <taxon>Bacteria</taxon>
        <taxon>Pseudomonadati</taxon>
        <taxon>Bacteroidota</taxon>
        <taxon>Flavobacteriia</taxon>
        <taxon>Flavobacteriales</taxon>
        <taxon>Flavobacteriaceae</taxon>
        <taxon>Zobellia</taxon>
    </lineage>
</organism>
<gene>
    <name evidence="1" type="ordered locus">zobellia_3197</name>
</gene>
<reference evidence="1 2" key="2">
    <citation type="journal article" date="2012" name="Environ. Microbiol.">
        <title>Characterization of the first alginolytic operons in a marine bacterium: from their emergence in marine Flavobacteriia to their independent transfers to marine Proteobacteria and human gut Bacteroides.</title>
        <authorList>
            <person name="Thomas F."/>
            <person name="Barbeyron T."/>
            <person name="Tonon T."/>
            <person name="Genicot S."/>
            <person name="Czjzek M."/>
            <person name="Michel G."/>
        </authorList>
    </citation>
    <scope>NUCLEOTIDE SEQUENCE [LARGE SCALE GENOMIC DNA]</scope>
    <source>
        <strain evidence="2">DSM 12802 / CCUG 47099 / CIP 106680 / NCIMB 13871 / Dsij</strain>
    </source>
</reference>
<reference evidence="2" key="1">
    <citation type="submission" date="2009-07" db="EMBL/GenBank/DDBJ databases">
        <title>Complete genome sequence of Zobellia galactanivorans Dsij.</title>
        <authorList>
            <consortium name="Genoscope - CEA"/>
        </authorList>
    </citation>
    <scope>NUCLEOTIDE SEQUENCE [LARGE SCALE GENOMIC DNA]</scope>
    <source>
        <strain evidence="2">DSM 12802 / CCUG 47099 / CIP 106680 / NCIMB 13871 / Dsij</strain>
    </source>
</reference>
<sequence length="199" mass="23616">MAGSRLLTKILADFLFGFYLLNQVLKHATNHTQSRYPTFKETSLKKVIFYIIMGLIYSCDYVRNQEIPDKANILKESMVCSPAAYRINKIDLKNSVPLDEWQDNLTCEGYSKRPMQQPWTPYKLLSEIRKKEILQMFDFFHKNYPECKILQDLKFEEGFFAACITEQFYQSENKIRTSFHTMFILNKEKKVLYTIKDLN</sequence>
<protein>
    <submittedName>
        <fullName evidence="1">Uncharacterized protein</fullName>
    </submittedName>
</protein>